<gene>
    <name evidence="6" type="ORF">JF50_21020</name>
</gene>
<dbReference type="PANTHER" id="PTHR43585">
    <property type="entry name" value="FUMIPYRROLE BIOSYNTHESIS PROTEIN C"/>
    <property type="match status" value="1"/>
</dbReference>
<evidence type="ECO:0000259" key="5">
    <source>
        <dbReference type="PROSITE" id="PS50975"/>
    </source>
</evidence>
<evidence type="ECO:0000256" key="3">
    <source>
        <dbReference type="ARBA" id="ARBA00022840"/>
    </source>
</evidence>
<dbReference type="SUPFAM" id="SSF56059">
    <property type="entry name" value="Glutathione synthetase ATP-binding domain-like"/>
    <property type="match status" value="1"/>
</dbReference>
<sequence length="412" mass="46319">MPNVIIINPYNKFPDSERWDFELIEYENFIDHSVYDVTYVVDKRGESGLPKTVDRYTRIVVDDLSDNQALAATLESLIDQLGCVYRLISFSEGHMDLLAQLRERHGIVGPNMSETQKARDKLVMKQVISGAGLRAPYFMAVNSDTIGDVDAFVQQHGFPIILKPTDGASSVGVQKLNTDKELKQALLSLEAGNWELEEYVAGQVLHVDGLIDLQGEVCLSLPSVYINTLFDYLRGVPTGSYLLPPHTSRYEKIQNFTHQCLKALNFKGCPFHLEIIEKPDGELVFLENAARVAGADIPYMVADCTGVNLFEQWVAMIFGKQPILPSYQFSYGAWLLFGLPEQLPCTVKEVSSFKGRMPTLYKELIPQVGSQVEKGRGYCSLQAGRFMFRGALLEDVQRDVQFVLDNFDFQTC</sequence>
<comment type="caution">
    <text evidence="6">The sequence shown here is derived from an EMBL/GenBank/DDBJ whole genome shotgun (WGS) entry which is preliminary data.</text>
</comment>
<dbReference type="InterPro" id="IPR052032">
    <property type="entry name" value="ATP-dep_AA_Ligase"/>
</dbReference>
<dbReference type="RefSeq" id="WP_039611332.1">
    <property type="nucleotide sequence ID" value="NZ_JWIC01000009.1"/>
</dbReference>
<keyword evidence="2 4" id="KW-0547">Nucleotide-binding</keyword>
<protein>
    <recommendedName>
        <fullName evidence="5">ATP-grasp domain-containing protein</fullName>
    </recommendedName>
</protein>
<evidence type="ECO:0000256" key="1">
    <source>
        <dbReference type="ARBA" id="ARBA00022598"/>
    </source>
</evidence>
<feature type="domain" description="ATP-grasp" evidence="5">
    <location>
        <begin position="125"/>
        <end position="318"/>
    </location>
</feature>
<dbReference type="GO" id="GO:0046872">
    <property type="term" value="F:metal ion binding"/>
    <property type="evidence" value="ECO:0007669"/>
    <property type="project" value="InterPro"/>
</dbReference>
<dbReference type="EMBL" id="JWIC01000009">
    <property type="protein sequence ID" value="KID55343.1"/>
    <property type="molecule type" value="Genomic_DNA"/>
</dbReference>
<reference evidence="6 7" key="1">
    <citation type="submission" date="2014-12" db="EMBL/GenBank/DDBJ databases">
        <title>Draft Genome Sequence of Pseudoalteromonas luteoviolacea HI1.</title>
        <authorList>
            <person name="Asahina A.Y."/>
            <person name="Hadfield M.G."/>
        </authorList>
    </citation>
    <scope>NUCLEOTIDE SEQUENCE [LARGE SCALE GENOMIC DNA]</scope>
    <source>
        <strain evidence="6 7">HI1</strain>
    </source>
</reference>
<dbReference type="GO" id="GO:0016874">
    <property type="term" value="F:ligase activity"/>
    <property type="evidence" value="ECO:0007669"/>
    <property type="project" value="UniProtKB-KW"/>
</dbReference>
<dbReference type="GO" id="GO:0005524">
    <property type="term" value="F:ATP binding"/>
    <property type="evidence" value="ECO:0007669"/>
    <property type="project" value="UniProtKB-UniRule"/>
</dbReference>
<dbReference type="AlphaFoldDB" id="A0A0C1MLI4"/>
<name>A0A0C1MLI4_9GAMM</name>
<dbReference type="Gene3D" id="3.40.50.20">
    <property type="match status" value="1"/>
</dbReference>
<dbReference type="InterPro" id="IPR011761">
    <property type="entry name" value="ATP-grasp"/>
</dbReference>
<dbReference type="Gene3D" id="3.30.1490.20">
    <property type="entry name" value="ATP-grasp fold, A domain"/>
    <property type="match status" value="1"/>
</dbReference>
<dbReference type="PANTHER" id="PTHR43585:SF2">
    <property type="entry name" value="ATP-GRASP ENZYME FSQD"/>
    <property type="match status" value="1"/>
</dbReference>
<dbReference type="OrthoDB" id="9793412at2"/>
<evidence type="ECO:0000256" key="4">
    <source>
        <dbReference type="PROSITE-ProRule" id="PRU00409"/>
    </source>
</evidence>
<dbReference type="PROSITE" id="PS50975">
    <property type="entry name" value="ATP_GRASP"/>
    <property type="match status" value="1"/>
</dbReference>
<evidence type="ECO:0000256" key="2">
    <source>
        <dbReference type="ARBA" id="ARBA00022741"/>
    </source>
</evidence>
<evidence type="ECO:0000313" key="7">
    <source>
        <dbReference type="Proteomes" id="UP000031327"/>
    </source>
</evidence>
<dbReference type="Gene3D" id="3.30.470.20">
    <property type="entry name" value="ATP-grasp fold, B domain"/>
    <property type="match status" value="1"/>
</dbReference>
<organism evidence="6 7">
    <name type="scientific">Pseudoalteromonas luteoviolacea</name>
    <dbReference type="NCBI Taxonomy" id="43657"/>
    <lineage>
        <taxon>Bacteria</taxon>
        <taxon>Pseudomonadati</taxon>
        <taxon>Pseudomonadota</taxon>
        <taxon>Gammaproteobacteria</taxon>
        <taxon>Alteromonadales</taxon>
        <taxon>Pseudoalteromonadaceae</taxon>
        <taxon>Pseudoalteromonas</taxon>
    </lineage>
</organism>
<proteinExistence type="predicted"/>
<dbReference type="Pfam" id="PF13535">
    <property type="entry name" value="ATP-grasp_4"/>
    <property type="match status" value="1"/>
</dbReference>
<dbReference type="Proteomes" id="UP000031327">
    <property type="component" value="Unassembled WGS sequence"/>
</dbReference>
<keyword evidence="3 4" id="KW-0067">ATP-binding</keyword>
<keyword evidence="1" id="KW-0436">Ligase</keyword>
<accession>A0A0C1MLI4</accession>
<evidence type="ECO:0000313" key="6">
    <source>
        <dbReference type="EMBL" id="KID55343.1"/>
    </source>
</evidence>
<dbReference type="InterPro" id="IPR013815">
    <property type="entry name" value="ATP_grasp_subdomain_1"/>
</dbReference>